<reference evidence="2 3" key="1">
    <citation type="submission" date="2018-11" db="EMBL/GenBank/DDBJ databases">
        <title>Trebonia kvetii gen.nov., sp.nov., a novel acidophilic actinobacterium, and proposal of the new actinobacterial family Treboniaceae fam. nov.</title>
        <authorList>
            <person name="Rapoport D."/>
            <person name="Sagova-Mareckova M."/>
            <person name="Sedlacek I."/>
            <person name="Provaznik J."/>
            <person name="Kralova S."/>
            <person name="Pavlinic D."/>
            <person name="Benes V."/>
            <person name="Kopecky J."/>
        </authorList>
    </citation>
    <scope>NUCLEOTIDE SEQUENCE [LARGE SCALE GENOMIC DNA]</scope>
    <source>
        <strain evidence="2 3">15Tr583</strain>
    </source>
</reference>
<dbReference type="OrthoDB" id="3210980at2"/>
<gene>
    <name evidence="2" type="ORF">EAS64_23715</name>
</gene>
<comment type="caution">
    <text evidence="2">The sequence shown here is derived from an EMBL/GenBank/DDBJ whole genome shotgun (WGS) entry which is preliminary data.</text>
</comment>
<keyword evidence="3" id="KW-1185">Reference proteome</keyword>
<dbReference type="AlphaFoldDB" id="A0A6P2BWT6"/>
<dbReference type="Proteomes" id="UP000460272">
    <property type="component" value="Unassembled WGS sequence"/>
</dbReference>
<dbReference type="Pfam" id="PF11452">
    <property type="entry name" value="DUF3000"/>
    <property type="match status" value="1"/>
</dbReference>
<sequence length="247" mass="25532">MRLADTPAAVRAGGDAEAVPAGQGAAADGVGSAATDSAAFAAAVAALEAARDAVTEVRDDLEIEDWPAPKRLAPYAIAFEATAYRDGQEAGSAKLMLLHDPAGHESWTSTFRVVVQVHADVEEEMAADPMLGEVGWSWLTDALDLHAPGYGAPSGTVTRVITEGYGGKADEPPSTAFELRGSWCPDGEQLDDEIGGAIFAWCDLLAAAAGLPAQPPGTRMLGRRGQHGAGQHGAGQHGAGQRGRRRQ</sequence>
<feature type="compositionally biased region" description="Low complexity" evidence="1">
    <location>
        <begin position="16"/>
        <end position="28"/>
    </location>
</feature>
<dbReference type="RefSeq" id="WP_145856146.1">
    <property type="nucleotide sequence ID" value="NZ_RPFW01000004.1"/>
</dbReference>
<name>A0A6P2BWT6_9ACTN</name>
<evidence type="ECO:0000313" key="2">
    <source>
        <dbReference type="EMBL" id="TVZ03408.1"/>
    </source>
</evidence>
<evidence type="ECO:0000256" key="1">
    <source>
        <dbReference type="SAM" id="MobiDB-lite"/>
    </source>
</evidence>
<feature type="region of interest" description="Disordered" evidence="1">
    <location>
        <begin position="215"/>
        <end position="247"/>
    </location>
</feature>
<dbReference type="EMBL" id="RPFW01000004">
    <property type="protein sequence ID" value="TVZ03408.1"/>
    <property type="molecule type" value="Genomic_DNA"/>
</dbReference>
<organism evidence="2 3">
    <name type="scientific">Trebonia kvetii</name>
    <dbReference type="NCBI Taxonomy" id="2480626"/>
    <lineage>
        <taxon>Bacteria</taxon>
        <taxon>Bacillati</taxon>
        <taxon>Actinomycetota</taxon>
        <taxon>Actinomycetes</taxon>
        <taxon>Streptosporangiales</taxon>
        <taxon>Treboniaceae</taxon>
        <taxon>Trebonia</taxon>
    </lineage>
</organism>
<proteinExistence type="predicted"/>
<evidence type="ECO:0000313" key="3">
    <source>
        <dbReference type="Proteomes" id="UP000460272"/>
    </source>
</evidence>
<feature type="region of interest" description="Disordered" evidence="1">
    <location>
        <begin position="1"/>
        <end position="28"/>
    </location>
</feature>
<accession>A0A6P2BWT6</accession>
<dbReference type="InterPro" id="IPR021555">
    <property type="entry name" value="DUF3000"/>
</dbReference>
<protein>
    <submittedName>
        <fullName evidence="2">DUF3000 family protein</fullName>
    </submittedName>
</protein>
<feature type="compositionally biased region" description="Gly residues" evidence="1">
    <location>
        <begin position="227"/>
        <end position="241"/>
    </location>
</feature>